<protein>
    <submittedName>
        <fullName evidence="1">Uncharacterized protein</fullName>
    </submittedName>
</protein>
<name>A0A4D4JIH4_9PSEU</name>
<evidence type="ECO:0000313" key="1">
    <source>
        <dbReference type="EMBL" id="GDY33693.1"/>
    </source>
</evidence>
<comment type="caution">
    <text evidence="1">The sequence shown here is derived from an EMBL/GenBank/DDBJ whole genome shotgun (WGS) entry which is preliminary data.</text>
</comment>
<reference evidence="2" key="1">
    <citation type="submission" date="2019-04" db="EMBL/GenBank/DDBJ databases">
        <title>Draft genome sequence of Pseudonocardiaceae bacterium SL3-2-4.</title>
        <authorList>
            <person name="Ningsih F."/>
            <person name="Yokota A."/>
            <person name="Sakai Y."/>
            <person name="Nanatani K."/>
            <person name="Yabe S."/>
            <person name="Oetari A."/>
            <person name="Sjamsuridzal W."/>
        </authorList>
    </citation>
    <scope>NUCLEOTIDE SEQUENCE [LARGE SCALE GENOMIC DNA]</scope>
    <source>
        <strain evidence="2">SL3-2-4</strain>
    </source>
</reference>
<keyword evidence="2" id="KW-1185">Reference proteome</keyword>
<dbReference type="RefSeq" id="WP_137816614.1">
    <property type="nucleotide sequence ID" value="NZ_BJFL01000051.1"/>
</dbReference>
<dbReference type="OrthoDB" id="3557068at2"/>
<dbReference type="Proteomes" id="UP000298860">
    <property type="component" value="Unassembled WGS sequence"/>
</dbReference>
<gene>
    <name evidence="1" type="ORF">GTS_53260</name>
</gene>
<sequence>MIRRDRELLARLANLNQAIAHVVLIMLEHQDAGELNPAHLRLVGDQLYRLGRDLLDRANEVDPG</sequence>
<dbReference type="EMBL" id="BJFL01000051">
    <property type="protein sequence ID" value="GDY33693.1"/>
    <property type="molecule type" value="Genomic_DNA"/>
</dbReference>
<organism evidence="1 2">
    <name type="scientific">Gandjariella thermophila</name>
    <dbReference type="NCBI Taxonomy" id="1931992"/>
    <lineage>
        <taxon>Bacteria</taxon>
        <taxon>Bacillati</taxon>
        <taxon>Actinomycetota</taxon>
        <taxon>Actinomycetes</taxon>
        <taxon>Pseudonocardiales</taxon>
        <taxon>Pseudonocardiaceae</taxon>
        <taxon>Gandjariella</taxon>
    </lineage>
</organism>
<evidence type="ECO:0000313" key="2">
    <source>
        <dbReference type="Proteomes" id="UP000298860"/>
    </source>
</evidence>
<accession>A0A4D4JIH4</accession>
<dbReference type="AlphaFoldDB" id="A0A4D4JIH4"/>
<proteinExistence type="predicted"/>